<gene>
    <name evidence="1" type="ORF">GLAREA_04761</name>
</gene>
<name>S3CQK1_GLAL2</name>
<organism evidence="1 2">
    <name type="scientific">Glarea lozoyensis (strain ATCC 20868 / MF5171)</name>
    <dbReference type="NCBI Taxonomy" id="1116229"/>
    <lineage>
        <taxon>Eukaryota</taxon>
        <taxon>Fungi</taxon>
        <taxon>Dikarya</taxon>
        <taxon>Ascomycota</taxon>
        <taxon>Pezizomycotina</taxon>
        <taxon>Leotiomycetes</taxon>
        <taxon>Helotiales</taxon>
        <taxon>Helotiaceae</taxon>
        <taxon>Glarea</taxon>
    </lineage>
</organism>
<dbReference type="GeneID" id="19463816"/>
<dbReference type="KEGG" id="glz:GLAREA_04761"/>
<keyword evidence="2" id="KW-1185">Reference proteome</keyword>
<dbReference type="EMBL" id="KE145369">
    <property type="protein sequence ID" value="EPE27970.1"/>
    <property type="molecule type" value="Genomic_DNA"/>
</dbReference>
<evidence type="ECO:0000313" key="1">
    <source>
        <dbReference type="EMBL" id="EPE27970.1"/>
    </source>
</evidence>
<dbReference type="Proteomes" id="UP000016922">
    <property type="component" value="Unassembled WGS sequence"/>
</dbReference>
<protein>
    <submittedName>
        <fullName evidence="1">Uncharacterized protein</fullName>
    </submittedName>
</protein>
<sequence>MSSIPIPINTILRTPGTIGPVSYSPHKATEIMLRLVPKGSHDIGDPVASEPRSLVTVGPVLRLNGACHLFSCFEDIEVAGCWCIGDGTCDT</sequence>
<evidence type="ECO:0000313" key="2">
    <source>
        <dbReference type="Proteomes" id="UP000016922"/>
    </source>
</evidence>
<accession>S3CQK1</accession>
<reference evidence="1 2" key="1">
    <citation type="journal article" date="2013" name="BMC Genomics">
        <title>Genomics-driven discovery of the pneumocandin biosynthetic gene cluster in the fungus Glarea lozoyensis.</title>
        <authorList>
            <person name="Chen L."/>
            <person name="Yue Q."/>
            <person name="Zhang X."/>
            <person name="Xiang M."/>
            <person name="Wang C."/>
            <person name="Li S."/>
            <person name="Che Y."/>
            <person name="Ortiz-Lopez F.J."/>
            <person name="Bills G.F."/>
            <person name="Liu X."/>
            <person name="An Z."/>
        </authorList>
    </citation>
    <scope>NUCLEOTIDE SEQUENCE [LARGE SCALE GENOMIC DNA]</scope>
    <source>
        <strain evidence="2">ATCC 20868 / MF5171</strain>
    </source>
</reference>
<dbReference type="RefSeq" id="XP_008085329.1">
    <property type="nucleotide sequence ID" value="XM_008087138.1"/>
</dbReference>
<dbReference type="AlphaFoldDB" id="S3CQK1"/>
<dbReference type="HOGENOM" id="CLU_2427206_0_0_1"/>
<proteinExistence type="predicted"/>